<feature type="compositionally biased region" description="Polar residues" evidence="1">
    <location>
        <begin position="27"/>
        <end position="42"/>
    </location>
</feature>
<feature type="region of interest" description="Disordered" evidence="1">
    <location>
        <begin position="1"/>
        <end position="56"/>
    </location>
</feature>
<reference evidence="2" key="2">
    <citation type="submission" date="2023-05" db="EMBL/GenBank/DDBJ databases">
        <authorList>
            <person name="Fouks B."/>
        </authorList>
    </citation>
    <scope>NUCLEOTIDE SEQUENCE</scope>
    <source>
        <strain evidence="2">Stay&amp;Tobe</strain>
        <tissue evidence="2">Testes</tissue>
    </source>
</reference>
<sequence>KKIEKRKPYTRNQDLKRNNDLNKKTFESSGSSPKHEIANSSMPLKREVRPGTLSNN</sequence>
<accession>A0AAD8AB83</accession>
<evidence type="ECO:0000313" key="3">
    <source>
        <dbReference type="Proteomes" id="UP001233999"/>
    </source>
</evidence>
<organism evidence="2 3">
    <name type="scientific">Diploptera punctata</name>
    <name type="common">Pacific beetle cockroach</name>
    <dbReference type="NCBI Taxonomy" id="6984"/>
    <lineage>
        <taxon>Eukaryota</taxon>
        <taxon>Metazoa</taxon>
        <taxon>Ecdysozoa</taxon>
        <taxon>Arthropoda</taxon>
        <taxon>Hexapoda</taxon>
        <taxon>Insecta</taxon>
        <taxon>Pterygota</taxon>
        <taxon>Neoptera</taxon>
        <taxon>Polyneoptera</taxon>
        <taxon>Dictyoptera</taxon>
        <taxon>Blattodea</taxon>
        <taxon>Blaberoidea</taxon>
        <taxon>Blaberidae</taxon>
        <taxon>Diplopterinae</taxon>
        <taxon>Diploptera</taxon>
    </lineage>
</organism>
<gene>
    <name evidence="2" type="ORF">L9F63_013307</name>
</gene>
<comment type="caution">
    <text evidence="2">The sequence shown here is derived from an EMBL/GenBank/DDBJ whole genome shotgun (WGS) entry which is preliminary data.</text>
</comment>
<evidence type="ECO:0000313" key="2">
    <source>
        <dbReference type="EMBL" id="KAJ9595485.1"/>
    </source>
</evidence>
<dbReference type="EMBL" id="JASPKZ010002333">
    <property type="protein sequence ID" value="KAJ9595485.1"/>
    <property type="molecule type" value="Genomic_DNA"/>
</dbReference>
<evidence type="ECO:0000256" key="1">
    <source>
        <dbReference type="SAM" id="MobiDB-lite"/>
    </source>
</evidence>
<feature type="compositionally biased region" description="Basic and acidic residues" evidence="1">
    <location>
        <begin position="1"/>
        <end position="26"/>
    </location>
</feature>
<proteinExistence type="predicted"/>
<name>A0AAD8AB83_DIPPU</name>
<reference evidence="2" key="1">
    <citation type="journal article" date="2023" name="IScience">
        <title>Live-bearing cockroach genome reveals convergent evolutionary mechanisms linked to viviparity in insects and beyond.</title>
        <authorList>
            <person name="Fouks B."/>
            <person name="Harrison M.C."/>
            <person name="Mikhailova A.A."/>
            <person name="Marchal E."/>
            <person name="English S."/>
            <person name="Carruthers M."/>
            <person name="Jennings E.C."/>
            <person name="Chiamaka E.L."/>
            <person name="Frigard R.A."/>
            <person name="Pippel M."/>
            <person name="Attardo G.M."/>
            <person name="Benoit J.B."/>
            <person name="Bornberg-Bauer E."/>
            <person name="Tobe S.S."/>
        </authorList>
    </citation>
    <scope>NUCLEOTIDE SEQUENCE</scope>
    <source>
        <strain evidence="2">Stay&amp;Tobe</strain>
    </source>
</reference>
<protein>
    <submittedName>
        <fullName evidence="2">Uncharacterized protein</fullName>
    </submittedName>
</protein>
<dbReference type="AlphaFoldDB" id="A0AAD8AB83"/>
<feature type="non-terminal residue" evidence="2">
    <location>
        <position position="1"/>
    </location>
</feature>
<keyword evidence="3" id="KW-1185">Reference proteome</keyword>
<dbReference type="Proteomes" id="UP001233999">
    <property type="component" value="Unassembled WGS sequence"/>
</dbReference>
<feature type="non-terminal residue" evidence="2">
    <location>
        <position position="56"/>
    </location>
</feature>